<name>A0A1L9Q2A0_ASPVE</name>
<evidence type="ECO:0000256" key="2">
    <source>
        <dbReference type="ARBA" id="ARBA00022553"/>
    </source>
</evidence>
<evidence type="ECO:0000256" key="4">
    <source>
        <dbReference type="ARBA" id="ARBA00022679"/>
    </source>
</evidence>
<feature type="active site" description="Proton donor; for dehydratase activity" evidence="7">
    <location>
        <position position="1077"/>
    </location>
</feature>
<dbReference type="InterPro" id="IPR013217">
    <property type="entry name" value="Methyltransf_12"/>
</dbReference>
<dbReference type="Gene3D" id="3.90.180.10">
    <property type="entry name" value="Medium-chain alcohol dehydrogenases, catalytic domain"/>
    <property type="match status" value="1"/>
</dbReference>
<dbReference type="SUPFAM" id="SSF53335">
    <property type="entry name" value="S-adenosyl-L-methionine-dependent methyltransferases"/>
    <property type="match status" value="1"/>
</dbReference>
<dbReference type="InterPro" id="IPR056501">
    <property type="entry name" value="NAD-bd_HRPKS_sdrA"/>
</dbReference>
<keyword evidence="2" id="KW-0597">Phosphoprotein</keyword>
<dbReference type="Pfam" id="PF08242">
    <property type="entry name" value="Methyltransf_12"/>
    <property type="match status" value="1"/>
</dbReference>
<dbReference type="SMART" id="SM00826">
    <property type="entry name" value="PKS_DH"/>
    <property type="match status" value="1"/>
</dbReference>
<evidence type="ECO:0000256" key="3">
    <source>
        <dbReference type="ARBA" id="ARBA00022603"/>
    </source>
</evidence>
<keyword evidence="1" id="KW-0596">Phosphopantetheine</keyword>
<dbReference type="InterPro" id="IPR014030">
    <property type="entry name" value="Ketoacyl_synth_N"/>
</dbReference>
<dbReference type="InterPro" id="IPR049552">
    <property type="entry name" value="PKS_DH_N"/>
</dbReference>
<dbReference type="Gene3D" id="3.40.50.150">
    <property type="entry name" value="Vaccinia Virus protein VP39"/>
    <property type="match status" value="1"/>
</dbReference>
<dbReference type="GeneID" id="63734042"/>
<dbReference type="Pfam" id="PF16197">
    <property type="entry name" value="KAsynt_C_assoc"/>
    <property type="match status" value="1"/>
</dbReference>
<evidence type="ECO:0000256" key="5">
    <source>
        <dbReference type="ARBA" id="ARBA00023002"/>
    </source>
</evidence>
<dbReference type="Pfam" id="PF14765">
    <property type="entry name" value="PS-DH"/>
    <property type="match status" value="1"/>
</dbReference>
<dbReference type="GO" id="GO:0004315">
    <property type="term" value="F:3-oxoacyl-[acyl-carrier-protein] synthase activity"/>
    <property type="evidence" value="ECO:0007669"/>
    <property type="project" value="InterPro"/>
</dbReference>
<dbReference type="CDD" id="cd05195">
    <property type="entry name" value="enoyl_red"/>
    <property type="match status" value="1"/>
</dbReference>
<dbReference type="InterPro" id="IPR049900">
    <property type="entry name" value="PKS_mFAS_DH"/>
</dbReference>
<dbReference type="Pfam" id="PF08240">
    <property type="entry name" value="ADH_N"/>
    <property type="match status" value="1"/>
</dbReference>
<keyword evidence="5" id="KW-0560">Oxidoreductase</keyword>
<dbReference type="Pfam" id="PF02801">
    <property type="entry name" value="Ketoacyl-synt_C"/>
    <property type="match status" value="1"/>
</dbReference>
<feature type="domain" description="PKS/mFAS DH" evidence="9">
    <location>
        <begin position="875"/>
        <end position="1160"/>
    </location>
</feature>
<dbReference type="InterPro" id="IPR029063">
    <property type="entry name" value="SAM-dependent_MTases_sf"/>
</dbReference>
<dbReference type="EMBL" id="KV878138">
    <property type="protein sequence ID" value="OJJ07905.1"/>
    <property type="molecule type" value="Genomic_DNA"/>
</dbReference>
<dbReference type="InterPro" id="IPR013154">
    <property type="entry name" value="ADH-like_N"/>
</dbReference>
<dbReference type="InterPro" id="IPR001227">
    <property type="entry name" value="Ac_transferase_dom_sf"/>
</dbReference>
<feature type="region of interest" description="N-terminal hotdog fold" evidence="7">
    <location>
        <begin position="875"/>
        <end position="1005"/>
    </location>
</feature>
<feature type="region of interest" description="C-terminal hotdog fold" evidence="7">
    <location>
        <begin position="1016"/>
        <end position="1160"/>
    </location>
</feature>
<dbReference type="PROSITE" id="PS52004">
    <property type="entry name" value="KS3_2"/>
    <property type="match status" value="1"/>
</dbReference>
<dbReference type="InterPro" id="IPR011032">
    <property type="entry name" value="GroES-like_sf"/>
</dbReference>
<evidence type="ECO:0000313" key="10">
    <source>
        <dbReference type="EMBL" id="OJJ07905.1"/>
    </source>
</evidence>
<dbReference type="Gene3D" id="3.30.70.3290">
    <property type="match status" value="1"/>
</dbReference>
<dbReference type="InterPro" id="IPR014043">
    <property type="entry name" value="Acyl_transferase_dom"/>
</dbReference>
<protein>
    <recommendedName>
        <fullName evidence="12">Carrier domain-containing protein</fullName>
    </recommendedName>
</protein>
<dbReference type="Pfam" id="PF23114">
    <property type="entry name" value="NAD-bd_HRPKS_sdrA"/>
    <property type="match status" value="1"/>
</dbReference>
<dbReference type="PANTHER" id="PTHR43775">
    <property type="entry name" value="FATTY ACID SYNTHASE"/>
    <property type="match status" value="1"/>
</dbReference>
<dbReference type="Gene3D" id="3.40.50.720">
    <property type="entry name" value="NAD(P)-binding Rossmann-like Domain"/>
    <property type="match status" value="2"/>
</dbReference>
<dbReference type="InterPro" id="IPR016039">
    <property type="entry name" value="Thiolase-like"/>
</dbReference>
<accession>A0A1L9Q2A0</accession>
<evidence type="ECO:0000256" key="7">
    <source>
        <dbReference type="PROSITE-ProRule" id="PRU01363"/>
    </source>
</evidence>
<dbReference type="FunFam" id="3.40.50.720:FF:000209">
    <property type="entry name" value="Polyketide synthase Pks12"/>
    <property type="match status" value="1"/>
</dbReference>
<evidence type="ECO:0000256" key="1">
    <source>
        <dbReference type="ARBA" id="ARBA00022450"/>
    </source>
</evidence>
<dbReference type="GO" id="GO:0044550">
    <property type="term" value="P:secondary metabolite biosynthetic process"/>
    <property type="evidence" value="ECO:0007669"/>
    <property type="project" value="UniProtKB-ARBA"/>
</dbReference>
<dbReference type="GO" id="GO:0006633">
    <property type="term" value="P:fatty acid biosynthetic process"/>
    <property type="evidence" value="ECO:0007669"/>
    <property type="project" value="InterPro"/>
</dbReference>
<dbReference type="Gene3D" id="3.40.47.10">
    <property type="match status" value="1"/>
</dbReference>
<feature type="domain" description="Ketosynthase family 3 (KS3)" evidence="8">
    <location>
        <begin position="1"/>
        <end position="410"/>
    </location>
</feature>
<keyword evidence="3" id="KW-0489">Methyltransferase</keyword>
<dbReference type="Pfam" id="PF00109">
    <property type="entry name" value="ketoacyl-synt"/>
    <property type="match status" value="1"/>
</dbReference>
<evidence type="ECO:0000259" key="8">
    <source>
        <dbReference type="PROSITE" id="PS52004"/>
    </source>
</evidence>
<dbReference type="VEuPathDB" id="FungiDB:ASPVEDRAFT_89138"/>
<dbReference type="InterPro" id="IPR057326">
    <property type="entry name" value="KR_dom"/>
</dbReference>
<dbReference type="InterPro" id="IPR032821">
    <property type="entry name" value="PKS_assoc"/>
</dbReference>
<evidence type="ECO:0000313" key="11">
    <source>
        <dbReference type="Proteomes" id="UP000184073"/>
    </source>
</evidence>
<dbReference type="SMART" id="SM00827">
    <property type="entry name" value="PKS_AT"/>
    <property type="match status" value="1"/>
</dbReference>
<dbReference type="SMART" id="SM00829">
    <property type="entry name" value="PKS_ER"/>
    <property type="match status" value="1"/>
</dbReference>
<dbReference type="InterPro" id="IPR036291">
    <property type="entry name" value="NAD(P)-bd_dom_sf"/>
</dbReference>
<keyword evidence="11" id="KW-1185">Reference proteome</keyword>
<dbReference type="InterPro" id="IPR020807">
    <property type="entry name" value="PKS_DH"/>
</dbReference>
<dbReference type="Pfam" id="PF21089">
    <property type="entry name" value="PKS_DH_N"/>
    <property type="match status" value="1"/>
</dbReference>
<dbReference type="InterPro" id="IPR018201">
    <property type="entry name" value="Ketoacyl_synth_AS"/>
</dbReference>
<dbReference type="PANTHER" id="PTHR43775:SF49">
    <property type="entry name" value="SYNTHASE, PUTATIVE (JCVI)-RELATED"/>
    <property type="match status" value="1"/>
</dbReference>
<dbReference type="STRING" id="1036611.A0A1L9Q2A0"/>
<dbReference type="SUPFAM" id="SSF50129">
    <property type="entry name" value="GroES-like"/>
    <property type="match status" value="1"/>
</dbReference>
<dbReference type="InterPro" id="IPR050091">
    <property type="entry name" value="PKS_NRPS_Biosynth_Enz"/>
</dbReference>
<dbReference type="InterPro" id="IPR036736">
    <property type="entry name" value="ACP-like_sf"/>
</dbReference>
<dbReference type="InterPro" id="IPR016036">
    <property type="entry name" value="Malonyl_transacylase_ACP-bd"/>
</dbReference>
<dbReference type="GO" id="GO:1901336">
    <property type="term" value="P:lactone biosynthetic process"/>
    <property type="evidence" value="ECO:0007669"/>
    <property type="project" value="UniProtKB-ARBA"/>
</dbReference>
<dbReference type="CDD" id="cd05274">
    <property type="entry name" value="KR_FAS_SDR_x"/>
    <property type="match status" value="1"/>
</dbReference>
<organism evidence="10 11">
    <name type="scientific">Aspergillus versicolor CBS 583.65</name>
    <dbReference type="NCBI Taxonomy" id="1036611"/>
    <lineage>
        <taxon>Eukaryota</taxon>
        <taxon>Fungi</taxon>
        <taxon>Dikarya</taxon>
        <taxon>Ascomycota</taxon>
        <taxon>Pezizomycotina</taxon>
        <taxon>Eurotiomycetes</taxon>
        <taxon>Eurotiomycetidae</taxon>
        <taxon>Eurotiales</taxon>
        <taxon>Aspergillaceae</taxon>
        <taxon>Aspergillus</taxon>
        <taxon>Aspergillus subgen. Nidulantes</taxon>
    </lineage>
</organism>
<dbReference type="OrthoDB" id="329835at2759"/>
<dbReference type="SUPFAM" id="SSF55048">
    <property type="entry name" value="Probable ACP-binding domain of malonyl-CoA ACP transacylase"/>
    <property type="match status" value="1"/>
</dbReference>
<reference evidence="11" key="1">
    <citation type="journal article" date="2017" name="Genome Biol.">
        <title>Comparative genomics reveals high biological diversity and specific adaptations in the industrially and medically important fungal genus Aspergillus.</title>
        <authorList>
            <person name="de Vries R.P."/>
            <person name="Riley R."/>
            <person name="Wiebenga A."/>
            <person name="Aguilar-Osorio G."/>
            <person name="Amillis S."/>
            <person name="Uchima C.A."/>
            <person name="Anderluh G."/>
            <person name="Asadollahi M."/>
            <person name="Askin M."/>
            <person name="Barry K."/>
            <person name="Battaglia E."/>
            <person name="Bayram O."/>
            <person name="Benocci T."/>
            <person name="Braus-Stromeyer S.A."/>
            <person name="Caldana C."/>
            <person name="Canovas D."/>
            <person name="Cerqueira G.C."/>
            <person name="Chen F."/>
            <person name="Chen W."/>
            <person name="Choi C."/>
            <person name="Clum A."/>
            <person name="Dos Santos R.A."/>
            <person name="Damasio A.R."/>
            <person name="Diallinas G."/>
            <person name="Emri T."/>
            <person name="Fekete E."/>
            <person name="Flipphi M."/>
            <person name="Freyberg S."/>
            <person name="Gallo A."/>
            <person name="Gournas C."/>
            <person name="Habgood R."/>
            <person name="Hainaut M."/>
            <person name="Harispe M.L."/>
            <person name="Henrissat B."/>
            <person name="Hilden K.S."/>
            <person name="Hope R."/>
            <person name="Hossain A."/>
            <person name="Karabika E."/>
            <person name="Karaffa L."/>
            <person name="Karanyi Z."/>
            <person name="Krasevec N."/>
            <person name="Kuo A."/>
            <person name="Kusch H."/>
            <person name="LaButti K."/>
            <person name="Lagendijk E.L."/>
            <person name="Lapidus A."/>
            <person name="Levasseur A."/>
            <person name="Lindquist E."/>
            <person name="Lipzen A."/>
            <person name="Logrieco A.F."/>
            <person name="MacCabe A."/>
            <person name="Maekelae M.R."/>
            <person name="Malavazi I."/>
            <person name="Melin P."/>
            <person name="Meyer V."/>
            <person name="Mielnichuk N."/>
            <person name="Miskei M."/>
            <person name="Molnar A.P."/>
            <person name="Mule G."/>
            <person name="Ngan C.Y."/>
            <person name="Orejas M."/>
            <person name="Orosz E."/>
            <person name="Ouedraogo J.P."/>
            <person name="Overkamp K.M."/>
            <person name="Park H.-S."/>
            <person name="Perrone G."/>
            <person name="Piumi F."/>
            <person name="Punt P.J."/>
            <person name="Ram A.F."/>
            <person name="Ramon A."/>
            <person name="Rauscher S."/>
            <person name="Record E."/>
            <person name="Riano-Pachon D.M."/>
            <person name="Robert V."/>
            <person name="Roehrig J."/>
            <person name="Ruller R."/>
            <person name="Salamov A."/>
            <person name="Salih N.S."/>
            <person name="Samson R.A."/>
            <person name="Sandor E."/>
            <person name="Sanguinetti M."/>
            <person name="Schuetze T."/>
            <person name="Sepcic K."/>
            <person name="Shelest E."/>
            <person name="Sherlock G."/>
            <person name="Sophianopoulou V."/>
            <person name="Squina F.M."/>
            <person name="Sun H."/>
            <person name="Susca A."/>
            <person name="Todd R.B."/>
            <person name="Tsang A."/>
            <person name="Unkles S.E."/>
            <person name="van de Wiele N."/>
            <person name="van Rossen-Uffink D."/>
            <person name="Oliveira J.V."/>
            <person name="Vesth T.C."/>
            <person name="Visser J."/>
            <person name="Yu J.-H."/>
            <person name="Zhou M."/>
            <person name="Andersen M.R."/>
            <person name="Archer D.B."/>
            <person name="Baker S.E."/>
            <person name="Benoit I."/>
            <person name="Brakhage A.A."/>
            <person name="Braus G.H."/>
            <person name="Fischer R."/>
            <person name="Frisvad J.C."/>
            <person name="Goldman G.H."/>
            <person name="Houbraken J."/>
            <person name="Oakley B."/>
            <person name="Pocsi I."/>
            <person name="Scazzocchio C."/>
            <person name="Seiboth B."/>
            <person name="vanKuyk P.A."/>
            <person name="Wortman J."/>
            <person name="Dyer P.S."/>
            <person name="Grigoriev I.V."/>
        </authorList>
    </citation>
    <scope>NUCLEOTIDE SEQUENCE [LARGE SCALE GENOMIC DNA]</scope>
    <source>
        <strain evidence="11">CBS 583.65</strain>
    </source>
</reference>
<proteinExistence type="predicted"/>
<dbReference type="Gene3D" id="3.10.129.110">
    <property type="entry name" value="Polyketide synthase dehydratase"/>
    <property type="match status" value="1"/>
</dbReference>
<dbReference type="SMART" id="SM00822">
    <property type="entry name" value="PKS_KR"/>
    <property type="match status" value="1"/>
</dbReference>
<dbReference type="GO" id="GO:0016491">
    <property type="term" value="F:oxidoreductase activity"/>
    <property type="evidence" value="ECO:0007669"/>
    <property type="project" value="UniProtKB-KW"/>
</dbReference>
<dbReference type="SUPFAM" id="SSF51735">
    <property type="entry name" value="NAD(P)-binding Rossmann-fold domains"/>
    <property type="match status" value="2"/>
</dbReference>
<dbReference type="Pfam" id="PF13602">
    <property type="entry name" value="ADH_zinc_N_2"/>
    <property type="match status" value="1"/>
</dbReference>
<dbReference type="Proteomes" id="UP000184073">
    <property type="component" value="Unassembled WGS sequence"/>
</dbReference>
<gene>
    <name evidence="10" type="ORF">ASPVEDRAFT_89138</name>
</gene>
<dbReference type="Pfam" id="PF00698">
    <property type="entry name" value="Acyl_transf_1"/>
    <property type="match status" value="1"/>
</dbReference>
<dbReference type="PROSITE" id="PS00606">
    <property type="entry name" value="KS3_1"/>
    <property type="match status" value="1"/>
</dbReference>
<dbReference type="InterPro" id="IPR049551">
    <property type="entry name" value="PKS_DH_C"/>
</dbReference>
<evidence type="ECO:0000259" key="9">
    <source>
        <dbReference type="PROSITE" id="PS52019"/>
    </source>
</evidence>
<sequence length="2404" mass="263821">MRLPGKVRTSEEFWDLLMSQRDCSSEVPSSRYNIDAFYHPSKPQSVRTRRGYFLDDEYMQGSDRTFFPPMPGSADGDLDPQQMQLLEVAWECMENAGQTKWQGKKIGCYVGVFGEDWHELTAKEPQHVSRVHAFANGGYTLSNRVSYEFDLKGPSVTIQTACSSSLTALHEACQALYTGSCESAIVAGTNMLLTPSMSVTMSENMVLSPDGYCKAFDSSADGYGRGEAVNAILIKPLELALAEGDTVHAIIRGTSVNYDGKSVRIFAPDIDSQERLIRNAYSRAGIHDISQTAFVECHGTGTKVGDQVETTAIARAFGGKGVHIGSVKSNVGHGEGASGLTAIIKAVLALKHRIIPPNMHFKNPNKAIPFEKGGLCVPTKPTSWPAGRSERVSVNGFGIGGSNAHIILDAHPEPQKLCRTEVNVPRSCRIIVVSAQGPAALKSRLAQIEAYLVARPHVVHDLAYTLATRRDHLSHRGYFLCDTKGDASGPYLGGSAANTEPSVVFTFTGQGAQWAGMGRELMDNFATFQHAIHVMDEVLQGLETPPAWSIQAELSKSESTSLVNRTEYSQTLCAALQIALVDLLASWNINPAAVIGYSSGEVVAAYAAKAISMETAITIAYLRGCCAQISPSSGAMAVIGLGKDDVTDFLIDGVVIACENSPESVNISGEKSRLTTVVNRILEANPETFTRYLAVEIAYHSPDMGEAAAAFEPAISPHVTCSDSMLPLYSTVTGKVVFNPAHLDADYWRSNLESPVLFSPAVQNLIDQHKERPLIFLEIGPHSTLSGSLRQIFAAHSVENTYYVPTVVKQASEAHSVMKGVGEIFCQGVPVNFANIYRSGKLRTDLPAYPWDRQNNNWKESRISYNWRFRKHAVHELLGARMPETSDFDPGWRNLLSVRNVPWLADHKVLGERIFPCAGYIAMANEALRQLSDTQECTIRNLHVKAPLVLPSSDDTVIEVVTSMRPVRISDRIDSKWYEFSISSHGGRGWTKHATGKALASAEDLERVVLEPPSLERAVSSPIWYTMLANLGLQYGPHFQGLESITASPVRSEASATIRGQAVQTGITNALHPTSIDKCLQLLSVAATQGRSLLLTKLYIPMYIEEVCLGQSKDVMRARAFGTTLVGSSGRSSVELVSGDSPVLAMRGVTLAPLDIEKGSEPSKIPLSSHEEWRPDLDLLPSHLQLPLSQDSEDTMELLFKALGISVMLLHRNLSNVVTLSHTLHRYKAWLESLEQQWNILGEKLKAKGLGFIVEVAELTVHEFTTAFEESPCASISMARGNALRKLDDWAPSLSSLEHWLSLLGHSNPSLRIFEIGGQKGSLASFVLQNLASGENNLYSRYTWTDKFDTDDAVKERLQEYNRVDFKSFDVDKEPSAQELEEGGYDLIIVSDLAAQTSTPGAALKNIRKLLAAGGRLLHREYCPSIPSIKHILDPSKNPPLETTDLEEGDDRIIPIETWDKELRHAGFDGIEASSYDGNSRCHLYRTFVSRVQSESRIHGGKIYLLCPSEGDYNIWFYEIKKQLTQLAYEVEKCTLEDDIPHGQRVISLLDLQGPFFSNISEQNWIRFQQLVLLKPQIMWVTKSVELNCDNPDFALVMGVSRTTRQEQEIPFATLQVDNFDAPSAKALIAVSLKVFGSVHKNRLIDVDYEFALCDGYIHIPRTRWSSLTDRLLHVPNNNSPIRLGIGSYGSLHSLFWGESELDPLGEDDLDVEIQCVGLNFRDLMVALGIMGKEDELGAEATGIVRRAGSNVGHFKLGDRVIILELGLFCTRRVLPASRCAPMPSSLSLEDAASMPVVFGTAIHCLMDVGRLEKGQSVLIHAACGGVGLAAIQICQMVGAKIYATVGSEKKAQYLMDACGIPRSNIFSSRDTSFVRGLMQETQGSGVDIVLNSLAGELLHASWQCVAEFGKMIEIGKRDFLEHGALAMDLFGCNRAFFGVDLVRLLERPGFRTGLVRQVLGLYNEGKIRPIRPLKVFSSSETAEAFHALQLGLHLGKMAVRTPEVSERSLVAPSRLNSRFSPTLTYFLVGGLGGVGRAIVTWMVGRGARHFLLLSRSAGTTEQDQSFRRELELQGCTAVMFSGDASVLKDVEAAMQACSHPIGGVLQLSMLLRDNLITEMNHDTWKAVLAAKVDGTWNMHHALAGRDASLHFFVVCGSIAGVMGNAGQANYSAANTFVSSFAQYRLQQGLPASAVNLGCVNDVGYLATHNTRFRDHAASASVRLLSEREVLDAFEVAIFCADSKPAPRSLHAPNTLTVGMSSTKSIADPSVRPLWGPDARFRKYLDLDLKYQTSGDPLKQAPTLQHIIQDLMKDPNLIKDVSWREKAMLDFIDTLQEHSMFARGQDPKQIAAMQIDSLMTLEIRNWCRRYGGLELSLIDITRAETIGGLGDLILAAVQARYIVE</sequence>
<dbReference type="SUPFAM" id="SSF53901">
    <property type="entry name" value="Thiolase-like"/>
    <property type="match status" value="1"/>
</dbReference>
<dbReference type="Gene3D" id="3.40.366.10">
    <property type="entry name" value="Malonyl-Coenzyme A Acyl Carrier Protein, domain 2"/>
    <property type="match status" value="1"/>
</dbReference>
<dbReference type="RefSeq" id="XP_040673667.1">
    <property type="nucleotide sequence ID" value="XM_040818531.1"/>
</dbReference>
<dbReference type="GO" id="GO:0008168">
    <property type="term" value="F:methyltransferase activity"/>
    <property type="evidence" value="ECO:0007669"/>
    <property type="project" value="UniProtKB-KW"/>
</dbReference>
<dbReference type="InterPro" id="IPR016035">
    <property type="entry name" value="Acyl_Trfase/lysoPLipase"/>
</dbReference>
<dbReference type="InterPro" id="IPR014031">
    <property type="entry name" value="Ketoacyl_synth_C"/>
</dbReference>
<dbReference type="SMART" id="SM00825">
    <property type="entry name" value="PKS_KS"/>
    <property type="match status" value="1"/>
</dbReference>
<dbReference type="CDD" id="cd00833">
    <property type="entry name" value="PKS"/>
    <property type="match status" value="1"/>
</dbReference>
<dbReference type="InterPro" id="IPR013968">
    <property type="entry name" value="PKS_KR"/>
</dbReference>
<dbReference type="InterPro" id="IPR020843">
    <property type="entry name" value="ER"/>
</dbReference>
<dbReference type="GO" id="GO:0032259">
    <property type="term" value="P:methylation"/>
    <property type="evidence" value="ECO:0007669"/>
    <property type="project" value="UniProtKB-KW"/>
</dbReference>
<dbReference type="InterPro" id="IPR042104">
    <property type="entry name" value="PKS_dehydratase_sf"/>
</dbReference>
<dbReference type="Pfam" id="PF08659">
    <property type="entry name" value="KR"/>
    <property type="match status" value="1"/>
</dbReference>
<evidence type="ECO:0000256" key="6">
    <source>
        <dbReference type="ARBA" id="ARBA00023268"/>
    </source>
</evidence>
<dbReference type="PROSITE" id="PS52019">
    <property type="entry name" value="PKS_MFAS_DH"/>
    <property type="match status" value="1"/>
</dbReference>
<dbReference type="SUPFAM" id="SSF52151">
    <property type="entry name" value="FabD/lysophospholipase-like"/>
    <property type="match status" value="1"/>
</dbReference>
<dbReference type="GO" id="GO:0004312">
    <property type="term" value="F:fatty acid synthase activity"/>
    <property type="evidence" value="ECO:0007669"/>
    <property type="project" value="TreeGrafter"/>
</dbReference>
<keyword evidence="4" id="KW-0808">Transferase</keyword>
<dbReference type="InterPro" id="IPR020841">
    <property type="entry name" value="PKS_Beta-ketoAc_synthase_dom"/>
</dbReference>
<keyword evidence="6" id="KW-0511">Multifunctional enzyme</keyword>
<evidence type="ECO:0008006" key="12">
    <source>
        <dbReference type="Google" id="ProtNLM"/>
    </source>
</evidence>
<dbReference type="SUPFAM" id="SSF47336">
    <property type="entry name" value="ACP-like"/>
    <property type="match status" value="1"/>
</dbReference>
<feature type="active site" description="Proton acceptor; for dehydratase activity" evidence="7">
    <location>
        <position position="907"/>
    </location>
</feature>